<dbReference type="GO" id="GO:0008168">
    <property type="term" value="F:methyltransferase activity"/>
    <property type="evidence" value="ECO:0007669"/>
    <property type="project" value="UniProtKB-KW"/>
</dbReference>
<organism evidence="1 2">
    <name type="scientific">Limulus polyphemus</name>
    <name type="common">Atlantic horseshoe crab</name>
    <dbReference type="NCBI Taxonomy" id="6850"/>
    <lineage>
        <taxon>Eukaryota</taxon>
        <taxon>Metazoa</taxon>
        <taxon>Ecdysozoa</taxon>
        <taxon>Arthropoda</taxon>
        <taxon>Chelicerata</taxon>
        <taxon>Merostomata</taxon>
        <taxon>Xiphosura</taxon>
        <taxon>Limulidae</taxon>
        <taxon>Limulus</taxon>
    </lineage>
</organism>
<feature type="non-terminal residue" evidence="2">
    <location>
        <position position="742"/>
    </location>
</feature>
<name>A0ABM1RUC8_LIMPO</name>
<evidence type="ECO:0000313" key="2">
    <source>
        <dbReference type="RefSeq" id="XP_022234983.1"/>
    </source>
</evidence>
<keyword evidence="2" id="KW-0808">Transferase</keyword>
<dbReference type="InterPro" id="IPR045330">
    <property type="entry name" value="TRM3/TARBP1"/>
</dbReference>
<accession>A0ABM1RUC8</accession>
<dbReference type="PANTHER" id="PTHR12029:SF11">
    <property type="entry name" value="METHYLTRANSFERASE TARBP1-RELATED"/>
    <property type="match status" value="1"/>
</dbReference>
<sequence>MNECLKRGSAQWKEVVTWLRKTYFNIEDENHSSSQLEHQENQPLSEVVSQDNWPLSEVLHQENKPLSQLGHQQNKLLLQPGCQEAVRFVWEFVYHHLLNQNTESLSSTYKVECQEFSRLVLLFADAGLIGNQKGYCVTWHQILKPVVEIMSKANSRVYLNQTLYYKAVLFLVELILHAETLMQDDHDEVTMQVVEEITPAVNVTAEYLVKQLCKSPSSVSDAENIGICDLALKTLSKRIELIPVILPHLTWLLDHCRSIFLEDKETCESLRLMCAWRSLHLVWKIIKDIAGYEELIADFRNKISNIMCMCINSGAMEFSVVRNLPSRYSQESASNLRYICVSDMWECVCFHLEAHTSVIPSVFYLAVDFLETGYGAAIPTVIQCLKYLVKQFVHSEKALVIQCIKSSWKACLELRKSDLFLPSVKAFVNMTYQPDILQCPTLASRLEEFSDEIFSLGENSTGIFSILVSHCCQLWTNHISIANVNILCKALTFGPVHRRDQRIINENINFIFSEGEGLSVNQLTESSKLKEDKVVRTYAVCLITLMKESYQELASRIIDSLMRLNEELNASKSRYFNNSLHHLTKTRIWQSILILYPSLDKVTCHKLLKSTYDLLEEENQQPSVRYLLEFLAVRILLVYPEFQDDLKENLNEAGRRRVGSVVSFLSILVLLSSSLKPDLLETHLLQWMPRVIPWCMAQNFNTRIYAQVAMFKLWKLSKCYNLKAVQKICEPLQSCFEFSTES</sequence>
<keyword evidence="1" id="KW-1185">Reference proteome</keyword>
<protein>
    <submittedName>
        <fullName evidence="2">Probable methyltransferase TARBP1</fullName>
    </submittedName>
</protein>
<evidence type="ECO:0000313" key="1">
    <source>
        <dbReference type="Proteomes" id="UP000694941"/>
    </source>
</evidence>
<dbReference type="Proteomes" id="UP000694941">
    <property type="component" value="Unplaced"/>
</dbReference>
<dbReference type="RefSeq" id="XP_022234983.1">
    <property type="nucleotide sequence ID" value="XM_022379275.1"/>
</dbReference>
<gene>
    <name evidence="2" type="primary">LOC111083053</name>
</gene>
<dbReference type="PANTHER" id="PTHR12029">
    <property type="entry name" value="RNA METHYLTRANSFERASE"/>
    <property type="match status" value="1"/>
</dbReference>
<reference evidence="2" key="1">
    <citation type="submission" date="2025-08" db="UniProtKB">
        <authorList>
            <consortium name="RefSeq"/>
        </authorList>
    </citation>
    <scope>IDENTIFICATION</scope>
    <source>
        <tissue evidence="2">Muscle</tissue>
    </source>
</reference>
<dbReference type="GO" id="GO:0032259">
    <property type="term" value="P:methylation"/>
    <property type="evidence" value="ECO:0007669"/>
    <property type="project" value="UniProtKB-KW"/>
</dbReference>
<dbReference type="GeneID" id="111083053"/>
<proteinExistence type="predicted"/>
<keyword evidence="2" id="KW-0489">Methyltransferase</keyword>